<dbReference type="EMBL" id="CP007029">
    <property type="protein sequence ID" value="AHF00047.1"/>
    <property type="molecule type" value="Genomic_DNA"/>
</dbReference>
<evidence type="ECO:0000313" key="1">
    <source>
        <dbReference type="EMBL" id="AHF00047.1"/>
    </source>
</evidence>
<keyword evidence="2" id="KW-1185">Reference proteome</keyword>
<organism evidence="1 2">
    <name type="scientific">Thioalkalivibrio paradoxus ARh 1</name>
    <dbReference type="NCBI Taxonomy" id="713585"/>
    <lineage>
        <taxon>Bacteria</taxon>
        <taxon>Pseudomonadati</taxon>
        <taxon>Pseudomonadota</taxon>
        <taxon>Gammaproteobacteria</taxon>
        <taxon>Chromatiales</taxon>
        <taxon>Ectothiorhodospiraceae</taxon>
        <taxon>Thioalkalivibrio</taxon>
    </lineage>
</organism>
<name>W0DNK8_9GAMM</name>
<protein>
    <submittedName>
        <fullName evidence="1">Uncharacterized protein</fullName>
    </submittedName>
</protein>
<accession>W0DNK8</accession>
<dbReference type="HOGENOM" id="CLU_3174316_0_0_6"/>
<dbReference type="Proteomes" id="UP000005289">
    <property type="component" value="Chromosome"/>
</dbReference>
<dbReference type="STRING" id="713585.THITH_07730"/>
<gene>
    <name evidence="1" type="ORF">THITH_07730</name>
</gene>
<dbReference type="AlphaFoldDB" id="W0DNK8"/>
<proteinExistence type="predicted"/>
<dbReference type="KEGG" id="tti:THITH_07730"/>
<evidence type="ECO:0000313" key="2">
    <source>
        <dbReference type="Proteomes" id="UP000005289"/>
    </source>
</evidence>
<sequence length="47" mass="5250">MCLGFLVDERFDLLHNLVEGDCFAPGERGLRLLDALASAKPGWRYIA</sequence>
<reference evidence="1 2" key="1">
    <citation type="submission" date="2013-12" db="EMBL/GenBank/DDBJ databases">
        <authorList>
            <consortium name="DOE Joint Genome Institute"/>
            <person name="Muyzer G."/>
            <person name="Huntemann M."/>
            <person name="Han J."/>
            <person name="Chen A."/>
            <person name="Kyrpides N."/>
            <person name="Mavromatis K."/>
            <person name="Markowitz V."/>
            <person name="Palaniappan K."/>
            <person name="Ivanova N."/>
            <person name="Schaumberg A."/>
            <person name="Pati A."/>
            <person name="Liolios K."/>
            <person name="Nordberg H.P."/>
            <person name="Cantor M.N."/>
            <person name="Hua S.X."/>
            <person name="Woyke T."/>
        </authorList>
    </citation>
    <scope>NUCLEOTIDE SEQUENCE [LARGE SCALE GENOMIC DNA]</scope>
    <source>
        <strain evidence="1 2">ARh 1</strain>
    </source>
</reference>